<dbReference type="Proteomes" id="UP000284842">
    <property type="component" value="Unassembled WGS sequence"/>
</dbReference>
<dbReference type="EMBL" id="NHTK01004348">
    <property type="protein sequence ID" value="PPQ87144.1"/>
    <property type="molecule type" value="Genomic_DNA"/>
</dbReference>
<keyword evidence="2" id="KW-0472">Membrane</keyword>
<evidence type="ECO:0000313" key="4">
    <source>
        <dbReference type="Proteomes" id="UP000284842"/>
    </source>
</evidence>
<sequence length="208" mass="22532">MSTSISMTGVPSSTSFISLQSVISTEISASPAATSTNTASIPSPGGHQKLSKSKHAVVIGTCSAIAGLILILFLVAVPYRRYHNRQAALHRALTRSDPFSTLTQHMPLHTWRQILIRPQGKRNLVSDVEQHSNMVPADICQTRFKQRPALPASGLIYASQPGPSDDPERPETQRDIMMGDGAARHGFINQLPLSPHNTAQASPPHYEP</sequence>
<evidence type="ECO:0000256" key="2">
    <source>
        <dbReference type="SAM" id="Phobius"/>
    </source>
</evidence>
<name>A0A409X8W4_9AGAR</name>
<protein>
    <submittedName>
        <fullName evidence="3">Uncharacterized protein</fullName>
    </submittedName>
</protein>
<organism evidence="3 4">
    <name type="scientific">Panaeolus cyanescens</name>
    <dbReference type="NCBI Taxonomy" id="181874"/>
    <lineage>
        <taxon>Eukaryota</taxon>
        <taxon>Fungi</taxon>
        <taxon>Dikarya</taxon>
        <taxon>Basidiomycota</taxon>
        <taxon>Agaricomycotina</taxon>
        <taxon>Agaricomycetes</taxon>
        <taxon>Agaricomycetidae</taxon>
        <taxon>Agaricales</taxon>
        <taxon>Agaricineae</taxon>
        <taxon>Galeropsidaceae</taxon>
        <taxon>Panaeolus</taxon>
    </lineage>
</organism>
<keyword evidence="4" id="KW-1185">Reference proteome</keyword>
<gene>
    <name evidence="3" type="ORF">CVT24_006905</name>
</gene>
<reference evidence="3 4" key="1">
    <citation type="journal article" date="2018" name="Evol. Lett.">
        <title>Horizontal gene cluster transfer increased hallucinogenic mushroom diversity.</title>
        <authorList>
            <person name="Reynolds H.T."/>
            <person name="Vijayakumar V."/>
            <person name="Gluck-Thaler E."/>
            <person name="Korotkin H.B."/>
            <person name="Matheny P.B."/>
            <person name="Slot J.C."/>
        </authorList>
    </citation>
    <scope>NUCLEOTIDE SEQUENCE [LARGE SCALE GENOMIC DNA]</scope>
    <source>
        <strain evidence="3 4">2629</strain>
    </source>
</reference>
<feature type="region of interest" description="Disordered" evidence="1">
    <location>
        <begin position="154"/>
        <end position="208"/>
    </location>
</feature>
<keyword evidence="2" id="KW-1133">Transmembrane helix</keyword>
<dbReference type="InParanoid" id="A0A409X8W4"/>
<keyword evidence="2" id="KW-0812">Transmembrane</keyword>
<feature type="compositionally biased region" description="Polar residues" evidence="1">
    <location>
        <begin position="191"/>
        <end position="201"/>
    </location>
</feature>
<feature type="transmembrane region" description="Helical" evidence="2">
    <location>
        <begin position="56"/>
        <end position="77"/>
    </location>
</feature>
<evidence type="ECO:0000313" key="3">
    <source>
        <dbReference type="EMBL" id="PPQ87144.1"/>
    </source>
</evidence>
<accession>A0A409X8W4</accession>
<dbReference type="AlphaFoldDB" id="A0A409X8W4"/>
<evidence type="ECO:0000256" key="1">
    <source>
        <dbReference type="SAM" id="MobiDB-lite"/>
    </source>
</evidence>
<comment type="caution">
    <text evidence="3">The sequence shown here is derived from an EMBL/GenBank/DDBJ whole genome shotgun (WGS) entry which is preliminary data.</text>
</comment>
<proteinExistence type="predicted"/>